<feature type="transmembrane region" description="Helical" evidence="10">
    <location>
        <begin position="718"/>
        <end position="734"/>
    </location>
</feature>
<dbReference type="GO" id="GO:0035673">
    <property type="term" value="F:oligopeptide transmembrane transporter activity"/>
    <property type="evidence" value="ECO:0007669"/>
    <property type="project" value="InterPro"/>
</dbReference>
<keyword evidence="7 10" id="KW-1133">Transmembrane helix</keyword>
<feature type="transmembrane region" description="Helical" evidence="10">
    <location>
        <begin position="107"/>
        <end position="129"/>
    </location>
</feature>
<name>A0A9N9A9U2_9GLOM</name>
<reference evidence="11" key="1">
    <citation type="submission" date="2021-06" db="EMBL/GenBank/DDBJ databases">
        <authorList>
            <person name="Kallberg Y."/>
            <person name="Tangrot J."/>
            <person name="Rosling A."/>
        </authorList>
    </citation>
    <scope>NUCLEOTIDE SEQUENCE</scope>
    <source>
        <strain evidence="11">IA702</strain>
    </source>
</reference>
<evidence type="ECO:0000313" key="12">
    <source>
        <dbReference type="Proteomes" id="UP000789572"/>
    </source>
</evidence>
<dbReference type="AlphaFoldDB" id="A0A9N9A9U2"/>
<dbReference type="NCBIfam" id="TIGR00727">
    <property type="entry name" value="ISP4_OPT"/>
    <property type="match status" value="1"/>
</dbReference>
<feature type="transmembrane region" description="Helical" evidence="10">
    <location>
        <begin position="665"/>
        <end position="685"/>
    </location>
</feature>
<comment type="subcellular location">
    <subcellularLocation>
        <location evidence="1">Membrane</location>
        <topology evidence="1">Multi-pass membrane protein</topology>
    </subcellularLocation>
</comment>
<feature type="transmembrane region" description="Helical" evidence="10">
    <location>
        <begin position="394"/>
        <end position="416"/>
    </location>
</feature>
<feature type="transmembrane region" description="Helical" evidence="10">
    <location>
        <begin position="248"/>
        <end position="279"/>
    </location>
</feature>
<feature type="transmembrane region" description="Helical" evidence="10">
    <location>
        <begin position="633"/>
        <end position="653"/>
    </location>
</feature>
<dbReference type="PANTHER" id="PTHR22601">
    <property type="entry name" value="ISP4 LIKE PROTEIN"/>
    <property type="match status" value="1"/>
</dbReference>
<keyword evidence="12" id="KW-1185">Reference proteome</keyword>
<feature type="transmembrane region" description="Helical" evidence="10">
    <location>
        <begin position="190"/>
        <end position="211"/>
    </location>
</feature>
<evidence type="ECO:0000256" key="8">
    <source>
        <dbReference type="ARBA" id="ARBA00023136"/>
    </source>
</evidence>
<feature type="compositionally biased region" description="Low complexity" evidence="9">
    <location>
        <begin position="1"/>
        <end position="17"/>
    </location>
</feature>
<evidence type="ECO:0000313" key="11">
    <source>
        <dbReference type="EMBL" id="CAG8522064.1"/>
    </source>
</evidence>
<dbReference type="NCBIfam" id="TIGR00728">
    <property type="entry name" value="OPT_sfam"/>
    <property type="match status" value="1"/>
</dbReference>
<keyword evidence="8 10" id="KW-0472">Membrane</keyword>
<dbReference type="EMBL" id="CAJVPJ010000411">
    <property type="protein sequence ID" value="CAG8522064.1"/>
    <property type="molecule type" value="Genomic_DNA"/>
</dbReference>
<evidence type="ECO:0000256" key="1">
    <source>
        <dbReference type="ARBA" id="ARBA00004141"/>
    </source>
</evidence>
<keyword evidence="3" id="KW-0813">Transport</keyword>
<protein>
    <submittedName>
        <fullName evidence="11">6241_t:CDS:1</fullName>
    </submittedName>
</protein>
<gene>
    <name evidence="11" type="ORF">POCULU_LOCUS3624</name>
</gene>
<sequence length="797" mass="89753">MSTTHSLPSTSSSTPSSDGDDPRQYVTSTIDRHVNADDYNADDHVTKYYGSYPALENSPIESVRATVSMNDDKSLPCVTFRYLVLSTLTTTVGAAFSQYYYFTFIPMTVSVFVAQLVSYPLGVVMARYLPHKKIKLFGKEFSLNPGPFNVKEHAVIGVTASAATYYPYAIHAISAQRLFFSHDFGHGGNLLFLLSSQCLGFGLAGIFYKLLVETPQMVWPSTLVNVAFLNTLHERKYNFVRSLSRMQLFWTVFAAIFVWELFPNFIAPILISVAVLCYFNNTDPKLVALGSGLQGLGILDVTFDWNSLSKFSLMATPWWAQANFFGGSLIFLWIVMPIVYYSNLWNAQTYDITSISEYDSSGAVYNLSRILNKATDKVNSTLLNSYSEVYMSPFFALTFACGFLAITSCFTHMFLWHGTDICRKIKSIASKFTKQNIIEKETKDNEDILDTSTVRSTESNTWARNQVTLEQDACVHVRLMKAYKKVPVLWYAAIFLISLTMAIVFVIFWSTGLPFWGIILAVVLSLITILPVGIIEATANQQIGTNILSEVLGGYMFSGQPVATYLFKVYSYWALQQCLMLTTSFKLGQYMKIPPRVILFAQVYGTILSAFVMYSVMTFVINTHANELRTNTHPWASLYAGYFYTASVIWGAVGPRRIFGATSPYRSLLWCWVVGFLLPVPFYLLNRKFPKSSFPWRSVNIPLICLGAALTSQLPKNYVVSALVVGFTTQFLIYRYRHQLWRKYNYVVNAALDSGTQMCVLFVFLFTNGFFTSIQFPAWAGNNRINPEQCAVTSADS</sequence>
<feature type="transmembrane region" description="Helical" evidence="10">
    <location>
        <begin position="318"/>
        <end position="341"/>
    </location>
</feature>
<proteinExistence type="inferred from homology"/>
<dbReference type="GO" id="GO:0016020">
    <property type="term" value="C:membrane"/>
    <property type="evidence" value="ECO:0007669"/>
    <property type="project" value="UniProtKB-SubCell"/>
</dbReference>
<evidence type="ECO:0000256" key="5">
    <source>
        <dbReference type="ARBA" id="ARBA00022856"/>
    </source>
</evidence>
<feature type="transmembrane region" description="Helical" evidence="10">
    <location>
        <begin position="597"/>
        <end position="621"/>
    </location>
</feature>
<dbReference type="OrthoDB" id="9986677at2759"/>
<evidence type="ECO:0000256" key="10">
    <source>
        <dbReference type="SAM" id="Phobius"/>
    </source>
</evidence>
<evidence type="ECO:0000256" key="4">
    <source>
        <dbReference type="ARBA" id="ARBA00022692"/>
    </source>
</evidence>
<comment type="caution">
    <text evidence="11">The sequence shown here is derived from an EMBL/GenBank/DDBJ whole genome shotgun (WGS) entry which is preliminary data.</text>
</comment>
<evidence type="ECO:0000256" key="3">
    <source>
        <dbReference type="ARBA" id="ARBA00022448"/>
    </source>
</evidence>
<keyword evidence="6" id="KW-0653">Protein transport</keyword>
<feature type="region of interest" description="Disordered" evidence="9">
    <location>
        <begin position="1"/>
        <end position="25"/>
    </location>
</feature>
<feature type="transmembrane region" description="Helical" evidence="10">
    <location>
        <begin position="515"/>
        <end position="535"/>
    </location>
</feature>
<keyword evidence="4 10" id="KW-0812">Transmembrane</keyword>
<feature type="transmembrane region" description="Helical" evidence="10">
    <location>
        <begin position="82"/>
        <end position="101"/>
    </location>
</feature>
<dbReference type="InterPro" id="IPR004648">
    <property type="entry name" value="Oligpept_transpt"/>
</dbReference>
<dbReference type="Proteomes" id="UP000789572">
    <property type="component" value="Unassembled WGS sequence"/>
</dbReference>
<organism evidence="11 12">
    <name type="scientific">Paraglomus occultum</name>
    <dbReference type="NCBI Taxonomy" id="144539"/>
    <lineage>
        <taxon>Eukaryota</taxon>
        <taxon>Fungi</taxon>
        <taxon>Fungi incertae sedis</taxon>
        <taxon>Mucoromycota</taxon>
        <taxon>Glomeromycotina</taxon>
        <taxon>Glomeromycetes</taxon>
        <taxon>Paraglomerales</taxon>
        <taxon>Paraglomeraceae</taxon>
        <taxon>Paraglomus</taxon>
    </lineage>
</organism>
<accession>A0A9N9A9U2</accession>
<dbReference type="InterPro" id="IPR004813">
    <property type="entry name" value="OPT"/>
</dbReference>
<keyword evidence="5" id="KW-0571">Peptide transport</keyword>
<feature type="transmembrane region" description="Helical" evidence="10">
    <location>
        <begin position="488"/>
        <end position="509"/>
    </location>
</feature>
<evidence type="ECO:0000256" key="2">
    <source>
        <dbReference type="ARBA" id="ARBA00008807"/>
    </source>
</evidence>
<dbReference type="GO" id="GO:0015031">
    <property type="term" value="P:protein transport"/>
    <property type="evidence" value="ECO:0007669"/>
    <property type="project" value="UniProtKB-KW"/>
</dbReference>
<evidence type="ECO:0000256" key="6">
    <source>
        <dbReference type="ARBA" id="ARBA00022927"/>
    </source>
</evidence>
<comment type="similarity">
    <text evidence="2">Belongs to the oligopeptide OPT transporter family.</text>
</comment>
<evidence type="ECO:0000256" key="9">
    <source>
        <dbReference type="SAM" id="MobiDB-lite"/>
    </source>
</evidence>
<evidence type="ECO:0000256" key="7">
    <source>
        <dbReference type="ARBA" id="ARBA00022989"/>
    </source>
</evidence>
<dbReference type="Pfam" id="PF03169">
    <property type="entry name" value="OPT"/>
    <property type="match status" value="1"/>
</dbReference>